<evidence type="ECO:0000259" key="3">
    <source>
        <dbReference type="PROSITE" id="PS50893"/>
    </source>
</evidence>
<keyword evidence="4" id="KW-0378">Hydrolase</keyword>
<evidence type="ECO:0000313" key="5">
    <source>
        <dbReference type="Proteomes" id="UP000029072"/>
    </source>
</evidence>
<gene>
    <name evidence="4" type="ORF">BCAL_2206</name>
</gene>
<proteinExistence type="predicted"/>
<dbReference type="SUPFAM" id="SSF52540">
    <property type="entry name" value="P-loop containing nucleoside triphosphate hydrolases"/>
    <property type="match status" value="1"/>
</dbReference>
<dbReference type="SMART" id="SM00382">
    <property type="entry name" value="AAA"/>
    <property type="match status" value="1"/>
</dbReference>
<dbReference type="Pfam" id="PF00005">
    <property type="entry name" value="ABC_tran"/>
    <property type="match status" value="1"/>
</dbReference>
<dbReference type="Proteomes" id="UP000029072">
    <property type="component" value="Unassembled WGS sequence"/>
</dbReference>
<evidence type="ECO:0000256" key="2">
    <source>
        <dbReference type="ARBA" id="ARBA00022840"/>
    </source>
</evidence>
<dbReference type="GO" id="GO:0005886">
    <property type="term" value="C:plasma membrane"/>
    <property type="evidence" value="ECO:0007669"/>
    <property type="project" value="TreeGrafter"/>
</dbReference>
<dbReference type="GO" id="GO:0022857">
    <property type="term" value="F:transmembrane transporter activity"/>
    <property type="evidence" value="ECO:0007669"/>
    <property type="project" value="TreeGrafter"/>
</dbReference>
<dbReference type="PANTHER" id="PTHR24220:SF659">
    <property type="entry name" value="TRANSPORTER, PUTATIVE-RELATED"/>
    <property type="match status" value="1"/>
</dbReference>
<dbReference type="InterPro" id="IPR017871">
    <property type="entry name" value="ABC_transporter-like_CS"/>
</dbReference>
<organism evidence="4 5">
    <name type="scientific">Bifidobacterium callitrichos DSM 23973</name>
    <dbReference type="NCBI Taxonomy" id="1437609"/>
    <lineage>
        <taxon>Bacteria</taxon>
        <taxon>Bacillati</taxon>
        <taxon>Actinomycetota</taxon>
        <taxon>Actinomycetes</taxon>
        <taxon>Bifidobacteriales</taxon>
        <taxon>Bifidobacteriaceae</taxon>
        <taxon>Bifidobacterium</taxon>
    </lineage>
</organism>
<dbReference type="STRING" id="1437609.BCAL_2206"/>
<dbReference type="InterPro" id="IPR027417">
    <property type="entry name" value="P-loop_NTPase"/>
</dbReference>
<comment type="caution">
    <text evidence="4">The sequence shown here is derived from an EMBL/GenBank/DDBJ whole genome shotgun (WGS) entry which is preliminary data.</text>
</comment>
<dbReference type="GO" id="GO:0016887">
    <property type="term" value="F:ATP hydrolysis activity"/>
    <property type="evidence" value="ECO:0007669"/>
    <property type="project" value="InterPro"/>
</dbReference>
<dbReference type="EMBL" id="JGYS01000025">
    <property type="protein sequence ID" value="KFI50830.1"/>
    <property type="molecule type" value="Genomic_DNA"/>
</dbReference>
<dbReference type="Gene3D" id="3.40.50.300">
    <property type="entry name" value="P-loop containing nucleotide triphosphate hydrolases"/>
    <property type="match status" value="1"/>
</dbReference>
<dbReference type="AlphaFoldDB" id="A0A086ZWD0"/>
<keyword evidence="2 4" id="KW-0067">ATP-binding</keyword>
<reference evidence="4 5" key="1">
    <citation type="submission" date="2014-03" db="EMBL/GenBank/DDBJ databases">
        <title>Genomics of Bifidobacteria.</title>
        <authorList>
            <person name="Ventura M."/>
            <person name="Milani C."/>
            <person name="Lugli G.A."/>
        </authorList>
    </citation>
    <scope>NUCLEOTIDE SEQUENCE [LARGE SCALE GENOMIC DNA]</scope>
    <source>
        <strain evidence="4 5">DSM 23973</strain>
    </source>
</reference>
<feature type="domain" description="ABC transporter" evidence="3">
    <location>
        <begin position="4"/>
        <end position="277"/>
    </location>
</feature>
<dbReference type="PROSITE" id="PS00211">
    <property type="entry name" value="ABC_TRANSPORTER_1"/>
    <property type="match status" value="1"/>
</dbReference>
<evidence type="ECO:0000256" key="1">
    <source>
        <dbReference type="ARBA" id="ARBA00022741"/>
    </source>
</evidence>
<dbReference type="InterPro" id="IPR003593">
    <property type="entry name" value="AAA+_ATPase"/>
</dbReference>
<name>A0A086ZWD0_9BIFI</name>
<dbReference type="InterPro" id="IPR003439">
    <property type="entry name" value="ABC_transporter-like_ATP-bd"/>
</dbReference>
<dbReference type="InterPro" id="IPR015854">
    <property type="entry name" value="ABC_transpr_LolD-like"/>
</dbReference>
<accession>A0A086ZWD0</accession>
<sequence length="279" mass="29766">MNETHMTHVFTAEGVSCTVPSPDGERTVFSGLDFAIDAREIVDLVGPSGSGKSSLLTAFALLNPHARGTFALDGRDSSGFTPQRWRREVAYLPQRPVLPGATVADAIRLPFMLSVRAGGEDGREGLRDGNGPRRPGGLFGRFAALFRDGEANARRLLPEERIRATLDAMGCTDIDLTRAPHDLSGGQAARVSLARTLLTSPRVLLADEVDAGLDDENAEKVASIMSDAAAHGMAIVRIRHRPPDGRASRIVTLSHGVLSWDGSLVKDPDAKDANKEAVA</sequence>
<evidence type="ECO:0000313" key="4">
    <source>
        <dbReference type="EMBL" id="KFI50830.1"/>
    </source>
</evidence>
<protein>
    <submittedName>
        <fullName evidence="4">ABC transporter ATP-binding protein</fullName>
        <ecNumber evidence="4">3.6.3.27</ecNumber>
    </submittedName>
</protein>
<dbReference type="PROSITE" id="PS50893">
    <property type="entry name" value="ABC_TRANSPORTER_2"/>
    <property type="match status" value="1"/>
</dbReference>
<dbReference type="GO" id="GO:0005524">
    <property type="term" value="F:ATP binding"/>
    <property type="evidence" value="ECO:0007669"/>
    <property type="project" value="UniProtKB-KW"/>
</dbReference>
<dbReference type="PANTHER" id="PTHR24220">
    <property type="entry name" value="IMPORT ATP-BINDING PROTEIN"/>
    <property type="match status" value="1"/>
</dbReference>
<keyword evidence="1" id="KW-0547">Nucleotide-binding</keyword>
<dbReference type="eggNOG" id="COG1136">
    <property type="taxonomic scope" value="Bacteria"/>
</dbReference>
<dbReference type="EC" id="3.6.3.27" evidence="4"/>